<keyword evidence="1" id="KW-0472">Membrane</keyword>
<evidence type="ECO:0000313" key="2">
    <source>
        <dbReference type="EMBL" id="TDG68328.1"/>
    </source>
</evidence>
<evidence type="ECO:0000313" key="3">
    <source>
        <dbReference type="Proteomes" id="UP000295681"/>
    </source>
</evidence>
<feature type="transmembrane region" description="Helical" evidence="1">
    <location>
        <begin position="7"/>
        <end position="24"/>
    </location>
</feature>
<proteinExistence type="predicted"/>
<comment type="caution">
    <text evidence="2">The sequence shown here is derived from an EMBL/GenBank/DDBJ whole genome shotgun (WGS) entry which is preliminary data.</text>
</comment>
<dbReference type="RefSeq" id="WP_010008336.1">
    <property type="nucleotide sequence ID" value="NZ_JAGYGP010000001.1"/>
</dbReference>
<feature type="transmembrane region" description="Helical" evidence="1">
    <location>
        <begin position="30"/>
        <end position="50"/>
    </location>
</feature>
<keyword evidence="1" id="KW-1133">Transmembrane helix</keyword>
<dbReference type="InterPro" id="IPR021560">
    <property type="entry name" value="DUF3021"/>
</dbReference>
<sequence length="127" mass="14658">MKQFKDILIGVGIGSFLSLLSVTLNHTTLSIPQFGLLMTMSAIMGLLSIVFRYDQITFLTQFISHFILEMLTYGFFIWLTFGDLKIVLSNVPTFIIIYIIIFIYIRQQARANARRINEQLKKKKSQS</sequence>
<keyword evidence="3" id="KW-1185">Reference proteome</keyword>
<evidence type="ECO:0008006" key="4">
    <source>
        <dbReference type="Google" id="ProtNLM"/>
    </source>
</evidence>
<feature type="transmembrane region" description="Helical" evidence="1">
    <location>
        <begin position="62"/>
        <end position="81"/>
    </location>
</feature>
<accession>A0A4V3A2H1</accession>
<dbReference type="EMBL" id="PUFI01000014">
    <property type="protein sequence ID" value="TDG68328.1"/>
    <property type="molecule type" value="Genomic_DNA"/>
</dbReference>
<dbReference type="STRING" id="907931.GCA_000165675_00390"/>
<dbReference type="Pfam" id="PF11457">
    <property type="entry name" value="DUF3021"/>
    <property type="match status" value="1"/>
</dbReference>
<organism evidence="2 3">
    <name type="scientific">Leuconostoc fallax</name>
    <dbReference type="NCBI Taxonomy" id="1251"/>
    <lineage>
        <taxon>Bacteria</taxon>
        <taxon>Bacillati</taxon>
        <taxon>Bacillota</taxon>
        <taxon>Bacilli</taxon>
        <taxon>Lactobacillales</taxon>
        <taxon>Lactobacillaceae</taxon>
        <taxon>Leuconostoc</taxon>
    </lineage>
</organism>
<name>A0A4V3A2H1_9LACO</name>
<evidence type="ECO:0000256" key="1">
    <source>
        <dbReference type="SAM" id="Phobius"/>
    </source>
</evidence>
<feature type="transmembrane region" description="Helical" evidence="1">
    <location>
        <begin position="87"/>
        <end position="105"/>
    </location>
</feature>
<protein>
    <recommendedName>
        <fullName evidence="4">DUF3021 domain-containing protein</fullName>
    </recommendedName>
</protein>
<keyword evidence="1" id="KW-0812">Transmembrane</keyword>
<reference evidence="2 3" key="1">
    <citation type="journal article" date="2019" name="Appl. Microbiol. Biotechnol.">
        <title>Uncovering carbohydrate metabolism through a genotype-phenotype association study of 56 lactic acid bacteria genomes.</title>
        <authorList>
            <person name="Buron-Moles G."/>
            <person name="Chailyan A."/>
            <person name="Dolejs I."/>
            <person name="Forster J."/>
            <person name="Miks M.H."/>
        </authorList>
    </citation>
    <scope>NUCLEOTIDE SEQUENCE [LARGE SCALE GENOMIC DNA]</scope>
    <source>
        <strain evidence="2 3">ATCC 700006</strain>
    </source>
</reference>
<dbReference type="Proteomes" id="UP000295681">
    <property type="component" value="Unassembled WGS sequence"/>
</dbReference>
<gene>
    <name evidence="2" type="ORF">C5L23_000634</name>
</gene>
<dbReference type="AlphaFoldDB" id="A0A4V3A2H1"/>